<reference evidence="5" key="1">
    <citation type="submission" date="2016-06" db="UniProtKB">
        <authorList>
            <consortium name="WormBaseParasite"/>
        </authorList>
    </citation>
    <scope>IDENTIFICATION</scope>
</reference>
<evidence type="ECO:0000256" key="1">
    <source>
        <dbReference type="SAM" id="MobiDB-lite"/>
    </source>
</evidence>
<reference evidence="3 4" key="2">
    <citation type="submission" date="2018-11" db="EMBL/GenBank/DDBJ databases">
        <authorList>
            <consortium name="Pathogen Informatics"/>
        </authorList>
    </citation>
    <scope>NUCLEOTIDE SEQUENCE [LARGE SCALE GENOMIC DNA]</scope>
    <source>
        <strain evidence="3 4">Egypt</strain>
    </source>
</reference>
<keyword evidence="2" id="KW-0732">Signal</keyword>
<keyword evidence="4" id="KW-1185">Reference proteome</keyword>
<dbReference type="WBParaSite" id="ECPE_0000080201-mRNA-1">
    <property type="protein sequence ID" value="ECPE_0000080201-mRNA-1"/>
    <property type="gene ID" value="ECPE_0000080201"/>
</dbReference>
<evidence type="ECO:0000313" key="5">
    <source>
        <dbReference type="WBParaSite" id="ECPE_0000080201-mRNA-1"/>
    </source>
</evidence>
<evidence type="ECO:0000256" key="2">
    <source>
        <dbReference type="SAM" id="SignalP"/>
    </source>
</evidence>
<dbReference type="EMBL" id="UZAN01003301">
    <property type="protein sequence ID" value="VDP29151.1"/>
    <property type="molecule type" value="Genomic_DNA"/>
</dbReference>
<sequence>MRFLGHIVPLAFIIFLPLVCGKPGDPMKLNSVDQTPIHLAKTNGTTSNGVVSTEPHDSTKTVKKPHES</sequence>
<feature type="compositionally biased region" description="Polar residues" evidence="1">
    <location>
        <begin position="42"/>
        <end position="51"/>
    </location>
</feature>
<gene>
    <name evidence="3" type="ORF">ECPE_LOCUS802</name>
</gene>
<organism evidence="5">
    <name type="scientific">Echinostoma caproni</name>
    <dbReference type="NCBI Taxonomy" id="27848"/>
    <lineage>
        <taxon>Eukaryota</taxon>
        <taxon>Metazoa</taxon>
        <taxon>Spiralia</taxon>
        <taxon>Lophotrochozoa</taxon>
        <taxon>Platyhelminthes</taxon>
        <taxon>Trematoda</taxon>
        <taxon>Digenea</taxon>
        <taxon>Plagiorchiida</taxon>
        <taxon>Echinostomata</taxon>
        <taxon>Echinostomatoidea</taxon>
        <taxon>Echinostomatidae</taxon>
        <taxon>Echinostoma</taxon>
    </lineage>
</organism>
<evidence type="ECO:0000313" key="3">
    <source>
        <dbReference type="EMBL" id="VDP29151.1"/>
    </source>
</evidence>
<feature type="chain" id="PRO_5043137762" evidence="2">
    <location>
        <begin position="22"/>
        <end position="68"/>
    </location>
</feature>
<evidence type="ECO:0000313" key="4">
    <source>
        <dbReference type="Proteomes" id="UP000272942"/>
    </source>
</evidence>
<protein>
    <submittedName>
        <fullName evidence="5">Secreted protein</fullName>
    </submittedName>
</protein>
<feature type="region of interest" description="Disordered" evidence="1">
    <location>
        <begin position="40"/>
        <end position="68"/>
    </location>
</feature>
<name>A0A183A1G7_9TREM</name>
<dbReference type="AlphaFoldDB" id="A0A183A1G7"/>
<accession>A0A183A1G7</accession>
<feature type="signal peptide" evidence="2">
    <location>
        <begin position="1"/>
        <end position="21"/>
    </location>
</feature>
<proteinExistence type="predicted"/>
<feature type="compositionally biased region" description="Basic and acidic residues" evidence="1">
    <location>
        <begin position="54"/>
        <end position="68"/>
    </location>
</feature>
<dbReference type="Proteomes" id="UP000272942">
    <property type="component" value="Unassembled WGS sequence"/>
</dbReference>